<dbReference type="InterPro" id="IPR005135">
    <property type="entry name" value="Endo/exonuclease/phosphatase"/>
</dbReference>
<comment type="caution">
    <text evidence="2">The sequence shown here is derived from an EMBL/GenBank/DDBJ whole genome shotgun (WGS) entry which is preliminary data.</text>
</comment>
<dbReference type="AlphaFoldDB" id="A0A4R2H994"/>
<dbReference type="InterPro" id="IPR036691">
    <property type="entry name" value="Endo/exonu/phosph_ase_sf"/>
</dbReference>
<reference evidence="2 3" key="1">
    <citation type="journal article" date="2015" name="Stand. Genomic Sci.">
        <title>Genomic Encyclopedia of Bacterial and Archaeal Type Strains, Phase III: the genomes of soil and plant-associated and newly described type strains.</title>
        <authorList>
            <person name="Whitman W.B."/>
            <person name="Woyke T."/>
            <person name="Klenk H.P."/>
            <person name="Zhou Y."/>
            <person name="Lilburn T.G."/>
            <person name="Beck B.J."/>
            <person name="De Vos P."/>
            <person name="Vandamme P."/>
            <person name="Eisen J.A."/>
            <person name="Garrity G."/>
            <person name="Hugenholtz P."/>
            <person name="Kyrpides N.C."/>
        </authorList>
    </citation>
    <scope>NUCLEOTIDE SEQUENCE [LARGE SCALE GENOMIC DNA]</scope>
    <source>
        <strain evidence="2 3">VKM Ac-2572</strain>
    </source>
</reference>
<keyword evidence="3" id="KW-1185">Reference proteome</keyword>
<proteinExistence type="predicted"/>
<dbReference type="PANTHER" id="PTHR14859:SF15">
    <property type="entry name" value="ENDONUCLEASE_EXONUCLEASE_PHOSPHATASE DOMAIN-CONTAINING PROTEIN"/>
    <property type="match status" value="1"/>
</dbReference>
<sequence length="224" mass="25145">MLRIVAYNIQDGGHGRLEAIAAILRDLQPDAAAIVEANSRSNAEWLARELGYDIVFGHANTPFHLAWITRRPILSHHNHRHPVLSKTLLELDIDWDGQPLQLFATHLTPLLRPDREIRRLIEVEALLDVVRARPDRPRILVGDFNTTNPSAPVTRILDDGFVDCYDTVNPGQDGLTHPTDAPTWRLDFIFASRSLAPRLRSCQVHAGEELVPVSDHFPVSATFA</sequence>
<dbReference type="Pfam" id="PF03372">
    <property type="entry name" value="Exo_endo_phos"/>
    <property type="match status" value="1"/>
</dbReference>
<evidence type="ECO:0000313" key="3">
    <source>
        <dbReference type="Proteomes" id="UP000294508"/>
    </source>
</evidence>
<dbReference type="GO" id="GO:0004519">
    <property type="term" value="F:endonuclease activity"/>
    <property type="evidence" value="ECO:0007669"/>
    <property type="project" value="UniProtKB-KW"/>
</dbReference>
<evidence type="ECO:0000259" key="1">
    <source>
        <dbReference type="Pfam" id="PF03372"/>
    </source>
</evidence>
<accession>A0A4R2H994</accession>
<dbReference type="Gene3D" id="3.60.10.10">
    <property type="entry name" value="Endonuclease/exonuclease/phosphatase"/>
    <property type="match status" value="1"/>
</dbReference>
<protein>
    <submittedName>
        <fullName evidence="2">Endonuclease/exonuclease/phosphatase family metal-dependent hydrolase</fullName>
    </submittedName>
</protein>
<dbReference type="PANTHER" id="PTHR14859">
    <property type="entry name" value="CALCOFLUOR WHITE HYPERSENSITIVE PROTEIN PRECURSOR"/>
    <property type="match status" value="1"/>
</dbReference>
<dbReference type="GO" id="GO:0004527">
    <property type="term" value="F:exonuclease activity"/>
    <property type="evidence" value="ECO:0007669"/>
    <property type="project" value="UniProtKB-KW"/>
</dbReference>
<feature type="domain" description="Endonuclease/exonuclease/phosphatase" evidence="1">
    <location>
        <begin position="7"/>
        <end position="216"/>
    </location>
</feature>
<organism evidence="2 3">
    <name type="scientific">Kribbella steppae</name>
    <dbReference type="NCBI Taxonomy" id="2512223"/>
    <lineage>
        <taxon>Bacteria</taxon>
        <taxon>Bacillati</taxon>
        <taxon>Actinomycetota</taxon>
        <taxon>Actinomycetes</taxon>
        <taxon>Propionibacteriales</taxon>
        <taxon>Kribbellaceae</taxon>
        <taxon>Kribbella</taxon>
    </lineage>
</organism>
<dbReference type="GO" id="GO:0016020">
    <property type="term" value="C:membrane"/>
    <property type="evidence" value="ECO:0007669"/>
    <property type="project" value="GOC"/>
</dbReference>
<keyword evidence="2" id="KW-0540">Nuclease</keyword>
<dbReference type="RefSeq" id="WP_158441255.1">
    <property type="nucleotide sequence ID" value="NZ_SLWN01000009.1"/>
</dbReference>
<dbReference type="EMBL" id="SLWN01000009">
    <property type="protein sequence ID" value="TCO23508.1"/>
    <property type="molecule type" value="Genomic_DNA"/>
</dbReference>
<evidence type="ECO:0000313" key="2">
    <source>
        <dbReference type="EMBL" id="TCO23508.1"/>
    </source>
</evidence>
<gene>
    <name evidence="2" type="ORF">EV652_109336</name>
</gene>
<dbReference type="Proteomes" id="UP000294508">
    <property type="component" value="Unassembled WGS sequence"/>
</dbReference>
<dbReference type="SUPFAM" id="SSF56219">
    <property type="entry name" value="DNase I-like"/>
    <property type="match status" value="1"/>
</dbReference>
<name>A0A4R2H994_9ACTN</name>
<keyword evidence="2" id="KW-0378">Hydrolase</keyword>
<dbReference type="InterPro" id="IPR051916">
    <property type="entry name" value="GPI-anchor_lipid_remodeler"/>
</dbReference>
<keyword evidence="2" id="KW-0255">Endonuclease</keyword>
<keyword evidence="2" id="KW-0269">Exonuclease</keyword>
<dbReference type="GO" id="GO:0006506">
    <property type="term" value="P:GPI anchor biosynthetic process"/>
    <property type="evidence" value="ECO:0007669"/>
    <property type="project" value="TreeGrafter"/>
</dbReference>
<dbReference type="OrthoDB" id="155529at2"/>